<protein>
    <submittedName>
        <fullName evidence="2">Regulator of G-protein signaling 21-like</fullName>
    </submittedName>
</protein>
<dbReference type="Gene3D" id="1.10.167.10">
    <property type="entry name" value="Regulator of G-protein Signalling 4, domain 2"/>
    <property type="match status" value="1"/>
</dbReference>
<dbReference type="PROSITE" id="PS50132">
    <property type="entry name" value="RGS"/>
    <property type="match status" value="1"/>
</dbReference>
<evidence type="ECO:0000313" key="3">
    <source>
        <dbReference type="Proteomes" id="UP000472267"/>
    </source>
</evidence>
<dbReference type="InterPro" id="IPR016137">
    <property type="entry name" value="RGS"/>
</dbReference>
<dbReference type="InterPro" id="IPR044926">
    <property type="entry name" value="RGS_subdomain_2"/>
</dbReference>
<dbReference type="InterPro" id="IPR036305">
    <property type="entry name" value="RGS_sf"/>
</dbReference>
<accession>A0A672HGY5</accession>
<organism evidence="2 3">
    <name type="scientific">Salarias fasciatus</name>
    <name type="common">Jewelled blenny</name>
    <name type="synonym">Blennius fasciatus</name>
    <dbReference type="NCBI Taxonomy" id="181472"/>
    <lineage>
        <taxon>Eukaryota</taxon>
        <taxon>Metazoa</taxon>
        <taxon>Chordata</taxon>
        <taxon>Craniata</taxon>
        <taxon>Vertebrata</taxon>
        <taxon>Euteleostomi</taxon>
        <taxon>Actinopterygii</taxon>
        <taxon>Neopterygii</taxon>
        <taxon>Teleostei</taxon>
        <taxon>Neoteleostei</taxon>
        <taxon>Acanthomorphata</taxon>
        <taxon>Ovalentaria</taxon>
        <taxon>Blenniimorphae</taxon>
        <taxon>Blenniiformes</taxon>
        <taxon>Blennioidei</taxon>
        <taxon>Blenniidae</taxon>
        <taxon>Salariinae</taxon>
        <taxon>Salarias</taxon>
    </lineage>
</organism>
<dbReference type="SUPFAM" id="SSF48097">
    <property type="entry name" value="Regulator of G-protein signaling, RGS"/>
    <property type="match status" value="1"/>
</dbReference>
<dbReference type="OMA" id="WKSRIHT"/>
<gene>
    <name evidence="2" type="primary">LOC115405320</name>
</gene>
<dbReference type="AlphaFoldDB" id="A0A672HGY5"/>
<dbReference type="InParanoid" id="A0A672HGY5"/>
<reference evidence="2" key="1">
    <citation type="submission" date="2019-06" db="EMBL/GenBank/DDBJ databases">
        <authorList>
            <consortium name="Wellcome Sanger Institute Data Sharing"/>
        </authorList>
    </citation>
    <scope>NUCLEOTIDE SEQUENCE [LARGE SCALE GENOMIC DNA]</scope>
</reference>
<dbReference type="Proteomes" id="UP000472267">
    <property type="component" value="Chromosome 18"/>
</dbReference>
<dbReference type="OrthoDB" id="196547at2759"/>
<dbReference type="PRINTS" id="PR01301">
    <property type="entry name" value="RGSPROTEIN"/>
</dbReference>
<dbReference type="PANTHER" id="PTHR10845">
    <property type="entry name" value="REGULATOR OF G PROTEIN SIGNALING"/>
    <property type="match status" value="1"/>
</dbReference>
<dbReference type="FunFam" id="1.10.167.10:FF:000001">
    <property type="entry name" value="Putative regulator of g-protein signaling 12"/>
    <property type="match status" value="1"/>
</dbReference>
<dbReference type="GeneID" id="115405320"/>
<sequence length="213" mass="24495">MSSLCKTSPMDFQDSKRIDIAWKSRIHTLIQSPLPWTKTIRQETNEASLLGDSLETFLSKKSGQTAFWEFLKSEFCEESLDFWLACEDFKTCDSPEERTQRAAVIYEEFVRDDSPKQVNLDFYTRDIISQSLLQPSQSCFDVAQRKIYSLMENGAFPRFLQSEQYKLSLASTLKQRGLGKSCKASRKMKAGGVIQRDSKAVVLWNDLCLLQKD</sequence>
<reference evidence="2" key="3">
    <citation type="submission" date="2025-09" db="UniProtKB">
        <authorList>
            <consortium name="Ensembl"/>
        </authorList>
    </citation>
    <scope>IDENTIFICATION</scope>
</reference>
<proteinExistence type="predicted"/>
<keyword evidence="3" id="KW-1185">Reference proteome</keyword>
<dbReference type="Ensembl" id="ENSSFAT00005029559.1">
    <property type="protein sequence ID" value="ENSSFAP00005028496.1"/>
    <property type="gene ID" value="ENSSFAG00005014539.1"/>
</dbReference>
<dbReference type="SMART" id="SM00315">
    <property type="entry name" value="RGS"/>
    <property type="match status" value="1"/>
</dbReference>
<dbReference type="RefSeq" id="XP_029970736.1">
    <property type="nucleotide sequence ID" value="XM_030114876.1"/>
</dbReference>
<evidence type="ECO:0000313" key="2">
    <source>
        <dbReference type="Ensembl" id="ENSSFAP00005028496.1"/>
    </source>
</evidence>
<reference evidence="2" key="2">
    <citation type="submission" date="2025-08" db="UniProtKB">
        <authorList>
            <consortium name="Ensembl"/>
        </authorList>
    </citation>
    <scope>IDENTIFICATION</scope>
</reference>
<name>A0A672HGY5_SALFA</name>
<dbReference type="Pfam" id="PF00615">
    <property type="entry name" value="RGS"/>
    <property type="match status" value="1"/>
</dbReference>
<evidence type="ECO:0000259" key="1">
    <source>
        <dbReference type="PROSITE" id="PS50132"/>
    </source>
</evidence>
<feature type="domain" description="RGS" evidence="1">
    <location>
        <begin position="53"/>
        <end position="169"/>
    </location>
</feature>
<dbReference type="PANTHER" id="PTHR10845:SF43">
    <property type="entry name" value="REGULATOR OF G-PROTEIN SIGNALING 2"/>
    <property type="match status" value="1"/>
</dbReference>